<accession>A0ABY5CPX8</accession>
<dbReference type="PANTHER" id="PTHR11895:SF176">
    <property type="entry name" value="AMIDASE AMID-RELATED"/>
    <property type="match status" value="1"/>
</dbReference>
<dbReference type="InterPro" id="IPR020556">
    <property type="entry name" value="Amidase_CS"/>
</dbReference>
<dbReference type="PANTHER" id="PTHR11895">
    <property type="entry name" value="TRANSAMIDASE"/>
    <property type="match status" value="1"/>
</dbReference>
<dbReference type="PROSITE" id="PS00571">
    <property type="entry name" value="AMIDASES"/>
    <property type="match status" value="1"/>
</dbReference>
<dbReference type="InterPro" id="IPR023631">
    <property type="entry name" value="Amidase_dom"/>
</dbReference>
<proteinExistence type="predicted"/>
<dbReference type="InterPro" id="IPR036928">
    <property type="entry name" value="AS_sf"/>
</dbReference>
<reference evidence="2" key="1">
    <citation type="journal article" date="2022" name="BMC Genomics">
        <title>Genome sequence of the entomopathogenic Serratia entomophila isolate 626 and characterisation of the species specific itaconate degradation pathway.</title>
        <authorList>
            <person name="Vaughan A.L."/>
            <person name="Altermann E."/>
            <person name="Glare T.R."/>
            <person name="Hurst M.R.H."/>
        </authorList>
    </citation>
    <scope>NUCLEOTIDE SEQUENCE</scope>
    <source>
        <strain evidence="2">626</strain>
    </source>
</reference>
<dbReference type="NCBIfam" id="NF005460">
    <property type="entry name" value="PRK07056.1"/>
    <property type="match status" value="1"/>
</dbReference>
<dbReference type="SUPFAM" id="SSF75304">
    <property type="entry name" value="Amidase signature (AS) enzymes"/>
    <property type="match status" value="1"/>
</dbReference>
<dbReference type="Proteomes" id="UP001056873">
    <property type="component" value="Chromosome"/>
</dbReference>
<evidence type="ECO:0000259" key="1">
    <source>
        <dbReference type="Pfam" id="PF01425"/>
    </source>
</evidence>
<evidence type="ECO:0000313" key="3">
    <source>
        <dbReference type="Proteomes" id="UP001056873"/>
    </source>
</evidence>
<sequence length="460" mass="48126">MNRLTLEQAAAALAKGELTAVQLTAAALAQIADERGEGARTFTRVYGEWALRQAQAADRRRAEGKPLSALDGVPVSVKDLFDVAGEPTAAGSQVLAAAPKADRHAAIVERLLQAGAVVIGKTNMTEFAYSGLGINPHYGTPANPWDRGVGRIPGGSSSGAAVAVADGMCFGAIGSDTGGSVRIPAAFCGLTGFKPTARRINDGGLLPLSPSLDSIGVIAHSVAGCLALDALIADSPLQPPTKTLEQARFAVPQTLVLDELQPQVAEAFQLALQRLARAGAQIEPIPLAELAELAAFNAGGGFTALESWRWHRALIAERADDYDSRVLSRIRRGQPLGEQDLQQLRQQRADWQQRVAAAMQGYDALLMPTAPLIAPAIAELEASEEAYFRSNGLALRNPSIINFLDGCALSLPCQRPGAAPVGLMLAGLSMQDEALLGWAQAVERCLAGASLTGGHPALFS</sequence>
<organism evidence="2 3">
    <name type="scientific">Serratia entomophila</name>
    <dbReference type="NCBI Taxonomy" id="42906"/>
    <lineage>
        <taxon>Bacteria</taxon>
        <taxon>Pseudomonadati</taxon>
        <taxon>Pseudomonadota</taxon>
        <taxon>Gammaproteobacteria</taxon>
        <taxon>Enterobacterales</taxon>
        <taxon>Yersiniaceae</taxon>
        <taxon>Serratia</taxon>
    </lineage>
</organism>
<dbReference type="EMBL" id="CP074347">
    <property type="protein sequence ID" value="USV00179.1"/>
    <property type="molecule type" value="Genomic_DNA"/>
</dbReference>
<dbReference type="InterPro" id="IPR000120">
    <property type="entry name" value="Amidase"/>
</dbReference>
<feature type="domain" description="Amidase" evidence="1">
    <location>
        <begin position="40"/>
        <end position="436"/>
    </location>
</feature>
<dbReference type="Gene3D" id="3.90.1300.10">
    <property type="entry name" value="Amidase signature (AS) domain"/>
    <property type="match status" value="1"/>
</dbReference>
<name>A0ABY5CPX8_9GAMM</name>
<keyword evidence="3" id="KW-1185">Reference proteome</keyword>
<dbReference type="RefSeq" id="WP_252960948.1">
    <property type="nucleotide sequence ID" value="NZ_CAMIPF010000007.1"/>
</dbReference>
<evidence type="ECO:0000313" key="2">
    <source>
        <dbReference type="EMBL" id="USV00179.1"/>
    </source>
</evidence>
<protein>
    <submittedName>
        <fullName evidence="2">Amidase</fullName>
    </submittedName>
</protein>
<gene>
    <name evidence="2" type="ORF">KFQ06_19455</name>
</gene>
<dbReference type="Pfam" id="PF01425">
    <property type="entry name" value="Amidase"/>
    <property type="match status" value="1"/>
</dbReference>